<reference evidence="2 3" key="1">
    <citation type="submission" date="2014-03" db="EMBL/GenBank/DDBJ databases">
        <title>Selection and divergence in the genomes of co-occurring obligate luminous symbionts with specific hosts.</title>
        <authorList>
            <person name="Hendry T.A."/>
            <person name="de Wet J.R."/>
            <person name="Dunlap P.V."/>
        </authorList>
    </citation>
    <scope>NUCLEOTIDE SEQUENCE [LARGE SCALE GENOMIC DNA]</scope>
    <source>
        <strain evidence="2 3">Ppalp.1</strain>
    </source>
</reference>
<keyword evidence="3" id="KW-1185">Reference proteome</keyword>
<keyword evidence="1" id="KW-1133">Transmembrane helix</keyword>
<dbReference type="STRING" id="1179155.CF67_24003"/>
<dbReference type="RefSeq" id="WP_034414002.1">
    <property type="nucleotide sequence ID" value="NZ_JGVK01000017.1"/>
</dbReference>
<dbReference type="Proteomes" id="UP000053784">
    <property type="component" value="Unassembled WGS sequence"/>
</dbReference>
<name>A0A084CND1_9GAMM</name>
<proteinExistence type="predicted"/>
<feature type="transmembrane region" description="Helical" evidence="1">
    <location>
        <begin position="54"/>
        <end position="73"/>
    </location>
</feature>
<keyword evidence="1" id="KW-0812">Transmembrane</keyword>
<protein>
    <submittedName>
        <fullName evidence="2">Membrane protein</fullName>
    </submittedName>
</protein>
<keyword evidence="1" id="KW-0472">Membrane</keyword>
<dbReference type="OrthoDB" id="7863671at2"/>
<gene>
    <name evidence="2" type="ORF">CF67_24003</name>
</gene>
<dbReference type="eggNOG" id="COG1585">
    <property type="taxonomic scope" value="Bacteria"/>
</dbReference>
<feature type="transmembrane region" description="Helical" evidence="1">
    <location>
        <begin position="6"/>
        <end position="24"/>
    </location>
</feature>
<sequence length="147" mass="17162">MVENPDQIFIIVGIILIIIEVALLGESAFIFLFTGISMIFSGVLMGFNFIETNWLWAFSLTTAFTVLLLLIFWKPLKKIQNKVEKSEDKTDFYNKEFILEEYVDMQSESKYHYSGIQWNLKSFHPIEKGTLVKIDKIEVGIIWIKEK</sequence>
<feature type="transmembrane region" description="Helical" evidence="1">
    <location>
        <begin position="29"/>
        <end position="48"/>
    </location>
</feature>
<organism evidence="2 3">
    <name type="scientific">Candidatus Photodesmus blepharonis</name>
    <dbReference type="NCBI Taxonomy" id="1179155"/>
    <lineage>
        <taxon>Bacteria</taxon>
        <taxon>Pseudomonadati</taxon>
        <taxon>Pseudomonadota</taxon>
        <taxon>Gammaproteobacteria</taxon>
        <taxon>Vibrionales</taxon>
        <taxon>Vibrionaceae</taxon>
        <taxon>Candidatus Photodesmus</taxon>
    </lineage>
</organism>
<dbReference type="SUPFAM" id="SSF103473">
    <property type="entry name" value="MFS general substrate transporter"/>
    <property type="match status" value="1"/>
</dbReference>
<accession>A0A084CND1</accession>
<dbReference type="AlphaFoldDB" id="A0A084CND1"/>
<dbReference type="InterPro" id="IPR036259">
    <property type="entry name" value="MFS_trans_sf"/>
</dbReference>
<evidence type="ECO:0000313" key="3">
    <source>
        <dbReference type="Proteomes" id="UP000053784"/>
    </source>
</evidence>
<dbReference type="EMBL" id="JGVK01000017">
    <property type="protein sequence ID" value="KEY91310.1"/>
    <property type="molecule type" value="Genomic_DNA"/>
</dbReference>
<evidence type="ECO:0000313" key="2">
    <source>
        <dbReference type="EMBL" id="KEY91310.1"/>
    </source>
</evidence>
<evidence type="ECO:0000256" key="1">
    <source>
        <dbReference type="SAM" id="Phobius"/>
    </source>
</evidence>
<comment type="caution">
    <text evidence="2">The sequence shown here is derived from an EMBL/GenBank/DDBJ whole genome shotgun (WGS) entry which is preliminary data.</text>
</comment>